<accession>A0ABU2CG49</accession>
<evidence type="ECO:0000313" key="1">
    <source>
        <dbReference type="EMBL" id="MDR7380278.1"/>
    </source>
</evidence>
<reference evidence="1 2" key="1">
    <citation type="submission" date="2023-07" db="EMBL/GenBank/DDBJ databases">
        <title>Sorghum-associated microbial communities from plants grown in Nebraska, USA.</title>
        <authorList>
            <person name="Schachtman D."/>
        </authorList>
    </citation>
    <scope>NUCLEOTIDE SEQUENCE [LARGE SCALE GENOMIC DNA]</scope>
    <source>
        <strain evidence="1 2">BE313</strain>
    </source>
</reference>
<comment type="caution">
    <text evidence="1">The sequence shown here is derived from an EMBL/GenBank/DDBJ whole genome shotgun (WGS) entry which is preliminary data.</text>
</comment>
<dbReference type="RefSeq" id="WP_092757601.1">
    <property type="nucleotide sequence ID" value="NZ_JAVDXT010000007.1"/>
</dbReference>
<dbReference type="Proteomes" id="UP001180487">
    <property type="component" value="Unassembled WGS sequence"/>
</dbReference>
<keyword evidence="2" id="KW-1185">Reference proteome</keyword>
<evidence type="ECO:0000313" key="2">
    <source>
        <dbReference type="Proteomes" id="UP001180487"/>
    </source>
</evidence>
<dbReference type="EMBL" id="JAVDXT010000007">
    <property type="protein sequence ID" value="MDR7380278.1"/>
    <property type="molecule type" value="Genomic_DNA"/>
</dbReference>
<proteinExistence type="predicted"/>
<organism evidence="1 2">
    <name type="scientific">Rhodoferax ferrireducens</name>
    <dbReference type="NCBI Taxonomy" id="192843"/>
    <lineage>
        <taxon>Bacteria</taxon>
        <taxon>Pseudomonadati</taxon>
        <taxon>Pseudomonadota</taxon>
        <taxon>Betaproteobacteria</taxon>
        <taxon>Burkholderiales</taxon>
        <taxon>Comamonadaceae</taxon>
        <taxon>Rhodoferax</taxon>
    </lineage>
</organism>
<gene>
    <name evidence="1" type="ORF">J2X19_004980</name>
</gene>
<sequence>MTTNTLQLTSTATAPAVNSALRELATAAANLVAAVSASLFQKSAPRALTVFEEAEQVRLMAESYADTDPGFAADLFAAADRHEIQHAAK</sequence>
<protein>
    <submittedName>
        <fullName evidence="1">Uncharacterized protein</fullName>
    </submittedName>
</protein>
<name>A0ABU2CG49_9BURK</name>